<evidence type="ECO:0000256" key="2">
    <source>
        <dbReference type="SAM" id="SignalP"/>
    </source>
</evidence>
<dbReference type="EMBL" id="CP042433">
    <property type="protein sequence ID" value="QEC55837.1"/>
    <property type="molecule type" value="Genomic_DNA"/>
</dbReference>
<dbReference type="AlphaFoldDB" id="A0A5B8UGR7"/>
<evidence type="ECO:0000313" key="4">
    <source>
        <dbReference type="EMBL" id="QEC55837.1"/>
    </source>
</evidence>
<evidence type="ECO:0000313" key="5">
    <source>
        <dbReference type="Proteomes" id="UP000321204"/>
    </source>
</evidence>
<reference evidence="4 5" key="1">
    <citation type="journal article" date="2015" name="Int. J. Syst. Evol. Microbiol.">
        <title>Flavisolibacter ginsenosidimutans sp. nov., with ginsenoside-converting activity isolated from soil used for cultivating ginseng.</title>
        <authorList>
            <person name="Zhao Y."/>
            <person name="Liu Q."/>
            <person name="Kang M.S."/>
            <person name="Jin F."/>
            <person name="Yu H."/>
            <person name="Im W.T."/>
        </authorList>
    </citation>
    <scope>NUCLEOTIDE SEQUENCE [LARGE SCALE GENOMIC DNA]</scope>
    <source>
        <strain evidence="4 5">Gsoil 636</strain>
    </source>
</reference>
<feature type="chain" id="PRO_5022877895" evidence="2">
    <location>
        <begin position="20"/>
        <end position="238"/>
    </location>
</feature>
<keyword evidence="2" id="KW-0732">Signal</keyword>
<dbReference type="Pfam" id="PF10988">
    <property type="entry name" value="DUF2807"/>
    <property type="match status" value="1"/>
</dbReference>
<keyword evidence="5" id="KW-1185">Reference proteome</keyword>
<proteinExistence type="predicted"/>
<accession>A0A5B8UGR7</accession>
<dbReference type="Gene3D" id="2.160.20.120">
    <property type="match status" value="1"/>
</dbReference>
<evidence type="ECO:0000259" key="3">
    <source>
        <dbReference type="Pfam" id="PF10988"/>
    </source>
</evidence>
<protein>
    <submittedName>
        <fullName evidence="4">DUF2807 domain-containing protein</fullName>
    </submittedName>
</protein>
<feature type="domain" description="Putative auto-transporter adhesin head GIN" evidence="3">
    <location>
        <begin position="36"/>
        <end position="221"/>
    </location>
</feature>
<feature type="region of interest" description="Disordered" evidence="1">
    <location>
        <begin position="216"/>
        <end position="238"/>
    </location>
</feature>
<gene>
    <name evidence="4" type="ORF">FSB75_07995</name>
</gene>
<feature type="signal peptide" evidence="2">
    <location>
        <begin position="1"/>
        <end position="19"/>
    </location>
</feature>
<sequence length="238" mass="25153">MKKLFLAAILLCLTALTFAQKVINDPNVEARKIGSFSGVSVSGGIDLYLSYGDEAIAVSASKPELRDRIKTEIENGVLKIWFDSKSGVNITWNSDRKLKAYVSYKTLNNLSASGGSDVLPDGVIKSNELKLHLSGGSDFKGKVEVENLRVDQSGGSDVHIAGKANTLSVEAHGGSDFNGYDLITEICNLEASGGSDIEVTANKELSARAAGASDIHYKGQPNVKEAKASGASSVKSRS</sequence>
<dbReference type="OrthoDB" id="877489at2"/>
<name>A0A5B8UGR7_9BACT</name>
<dbReference type="InterPro" id="IPR021255">
    <property type="entry name" value="DUF2807"/>
</dbReference>
<dbReference type="KEGG" id="fgg:FSB75_07995"/>
<organism evidence="4 5">
    <name type="scientific">Flavisolibacter ginsenosidimutans</name>
    <dbReference type="NCBI Taxonomy" id="661481"/>
    <lineage>
        <taxon>Bacteria</taxon>
        <taxon>Pseudomonadati</taxon>
        <taxon>Bacteroidota</taxon>
        <taxon>Chitinophagia</taxon>
        <taxon>Chitinophagales</taxon>
        <taxon>Chitinophagaceae</taxon>
        <taxon>Flavisolibacter</taxon>
    </lineage>
</organism>
<dbReference type="Proteomes" id="UP000321204">
    <property type="component" value="Chromosome"/>
</dbReference>
<evidence type="ECO:0000256" key="1">
    <source>
        <dbReference type="SAM" id="MobiDB-lite"/>
    </source>
</evidence>
<dbReference type="RefSeq" id="WP_146785286.1">
    <property type="nucleotide sequence ID" value="NZ_BAABIO010000001.1"/>
</dbReference>